<dbReference type="InterPro" id="IPR014503">
    <property type="entry name" value="Clavaminate_syn-like"/>
</dbReference>
<accession>A0ABP7B4R8</accession>
<reference evidence="9" key="1">
    <citation type="journal article" date="2019" name="Int. J. Syst. Evol. Microbiol.">
        <title>The Global Catalogue of Microorganisms (GCM) 10K type strain sequencing project: providing services to taxonomists for standard genome sequencing and annotation.</title>
        <authorList>
            <consortium name="The Broad Institute Genomics Platform"/>
            <consortium name="The Broad Institute Genome Sequencing Center for Infectious Disease"/>
            <person name="Wu L."/>
            <person name="Ma J."/>
        </authorList>
    </citation>
    <scope>NUCLEOTIDE SEQUENCE [LARGE SCALE GENOMIC DNA]</scope>
    <source>
        <strain evidence="9">JCM 16904</strain>
    </source>
</reference>
<organism evidence="8 9">
    <name type="scientific">Nonomuraea antimicrobica</name>
    <dbReference type="NCBI Taxonomy" id="561173"/>
    <lineage>
        <taxon>Bacteria</taxon>
        <taxon>Bacillati</taxon>
        <taxon>Actinomycetota</taxon>
        <taxon>Actinomycetes</taxon>
        <taxon>Streptosporangiales</taxon>
        <taxon>Streptosporangiaceae</taxon>
        <taxon>Nonomuraea</taxon>
    </lineage>
</organism>
<comment type="cofactor">
    <cofactor evidence="1">
        <name>Fe(2+)</name>
        <dbReference type="ChEBI" id="CHEBI:29033"/>
    </cofactor>
</comment>
<protein>
    <submittedName>
        <fullName evidence="8">Clavaminate synthase family protein</fullName>
    </submittedName>
</protein>
<keyword evidence="3" id="KW-0479">Metal-binding</keyword>
<dbReference type="InterPro" id="IPR042098">
    <property type="entry name" value="TauD-like_sf"/>
</dbReference>
<keyword evidence="5" id="KW-0408">Iron</keyword>
<evidence type="ECO:0000259" key="7">
    <source>
        <dbReference type="Pfam" id="PF02668"/>
    </source>
</evidence>
<evidence type="ECO:0000256" key="5">
    <source>
        <dbReference type="ARBA" id="ARBA00023004"/>
    </source>
</evidence>
<dbReference type="PANTHER" id="PTHR10696:SF56">
    <property type="entry name" value="TAUD_TFDA-LIKE DOMAIN-CONTAINING PROTEIN"/>
    <property type="match status" value="1"/>
</dbReference>
<evidence type="ECO:0000256" key="1">
    <source>
        <dbReference type="ARBA" id="ARBA00001954"/>
    </source>
</evidence>
<dbReference type="PIRSF" id="PIRSF019543">
    <property type="entry name" value="Clavaminate_syn"/>
    <property type="match status" value="1"/>
</dbReference>
<proteinExistence type="inferred from homology"/>
<name>A0ABP7B4R8_9ACTN</name>
<dbReference type="InterPro" id="IPR003819">
    <property type="entry name" value="TauD/TfdA-like"/>
</dbReference>
<evidence type="ECO:0000256" key="6">
    <source>
        <dbReference type="ARBA" id="ARBA00023194"/>
    </source>
</evidence>
<comment type="caution">
    <text evidence="8">The sequence shown here is derived from an EMBL/GenBank/DDBJ whole genome shotgun (WGS) entry which is preliminary data.</text>
</comment>
<evidence type="ECO:0000256" key="4">
    <source>
        <dbReference type="ARBA" id="ARBA00023002"/>
    </source>
</evidence>
<keyword evidence="4" id="KW-0560">Oxidoreductase</keyword>
<evidence type="ECO:0000256" key="3">
    <source>
        <dbReference type="ARBA" id="ARBA00022723"/>
    </source>
</evidence>
<dbReference type="Pfam" id="PF02668">
    <property type="entry name" value="TauD"/>
    <property type="match status" value="1"/>
</dbReference>
<dbReference type="PANTHER" id="PTHR10696">
    <property type="entry name" value="GAMMA-BUTYROBETAINE HYDROXYLASE-RELATED"/>
    <property type="match status" value="1"/>
</dbReference>
<keyword evidence="9" id="KW-1185">Reference proteome</keyword>
<dbReference type="SUPFAM" id="SSF51197">
    <property type="entry name" value="Clavaminate synthase-like"/>
    <property type="match status" value="1"/>
</dbReference>
<feature type="domain" description="TauD/TfdA-like" evidence="7">
    <location>
        <begin position="55"/>
        <end position="309"/>
    </location>
</feature>
<evidence type="ECO:0000256" key="2">
    <source>
        <dbReference type="ARBA" id="ARBA00008425"/>
    </source>
</evidence>
<sequence length="332" mass="36170">MPIDLPFPSLTDHADAVTLPAPERAQVERIARGLVARPPRPIDDPVWLEAAMTLSATLPARLRERLRRFRHDAGQDGMVLLRNLPIADEALPPTPNVPGSVQRLATVPASVLALVAFQIGELFAFREEKSGAMIQDVVPVPGMEHYQGNAGSAALTMHVENAFHVNRPDYVALLCLRNDHDDLAGLEVACARRALHHLSERVRAVLSEPRYVTAAPASFGAAGGAARPHALLTGSQEDPDVRVDYTSTRPLDGVAAEAMAELGRALRQVSRSVVLRPGDLAIVDNRLALHGRSDFRPRYDGRDRWLQRAFIQLDYRASRALRPGGGRVVHGG</sequence>
<dbReference type="InterPro" id="IPR050411">
    <property type="entry name" value="AlphaKG_dependent_hydroxylases"/>
</dbReference>
<evidence type="ECO:0000313" key="9">
    <source>
        <dbReference type="Proteomes" id="UP001500902"/>
    </source>
</evidence>
<evidence type="ECO:0000313" key="8">
    <source>
        <dbReference type="EMBL" id="GAA3647949.1"/>
    </source>
</evidence>
<keyword evidence="6" id="KW-0045">Antibiotic biosynthesis</keyword>
<comment type="similarity">
    <text evidence="2">Belongs to the clavaminate synthase family.</text>
</comment>
<dbReference type="Proteomes" id="UP001500902">
    <property type="component" value="Unassembled WGS sequence"/>
</dbReference>
<dbReference type="Gene3D" id="3.60.130.10">
    <property type="entry name" value="Clavaminate synthase-like"/>
    <property type="match status" value="1"/>
</dbReference>
<dbReference type="RefSeq" id="WP_344873133.1">
    <property type="nucleotide sequence ID" value="NZ_BAAAZP010000010.1"/>
</dbReference>
<dbReference type="EMBL" id="BAAAZP010000010">
    <property type="protein sequence ID" value="GAA3647949.1"/>
    <property type="molecule type" value="Genomic_DNA"/>
</dbReference>
<gene>
    <name evidence="8" type="ORF">GCM10022224_008410</name>
</gene>